<keyword evidence="4 8" id="KW-0812">Transmembrane</keyword>
<evidence type="ECO:0000256" key="2">
    <source>
        <dbReference type="ARBA" id="ARBA00007715"/>
    </source>
</evidence>
<keyword evidence="6 8" id="KW-1133">Transmembrane helix</keyword>
<organism evidence="9 10">
    <name type="scientific">Monoraphidium neglectum</name>
    <dbReference type="NCBI Taxonomy" id="145388"/>
    <lineage>
        <taxon>Eukaryota</taxon>
        <taxon>Viridiplantae</taxon>
        <taxon>Chlorophyta</taxon>
        <taxon>core chlorophytes</taxon>
        <taxon>Chlorophyceae</taxon>
        <taxon>CS clade</taxon>
        <taxon>Sphaeropleales</taxon>
        <taxon>Selenastraceae</taxon>
        <taxon>Monoraphidium</taxon>
    </lineage>
</organism>
<evidence type="ECO:0000256" key="4">
    <source>
        <dbReference type="ARBA" id="ARBA00022692"/>
    </source>
</evidence>
<evidence type="ECO:0000256" key="8">
    <source>
        <dbReference type="SAM" id="Phobius"/>
    </source>
</evidence>
<accession>A0A0D2LES9</accession>
<evidence type="ECO:0000313" key="9">
    <source>
        <dbReference type="EMBL" id="KIZ05169.1"/>
    </source>
</evidence>
<dbReference type="Proteomes" id="UP000054498">
    <property type="component" value="Unassembled WGS sequence"/>
</dbReference>
<evidence type="ECO:0000256" key="6">
    <source>
        <dbReference type="ARBA" id="ARBA00022989"/>
    </source>
</evidence>
<evidence type="ECO:0000256" key="7">
    <source>
        <dbReference type="ARBA" id="ARBA00023136"/>
    </source>
</evidence>
<dbReference type="KEGG" id="mng:MNEG_2794"/>
<reference evidence="9 10" key="1">
    <citation type="journal article" date="2013" name="BMC Genomics">
        <title>Reconstruction of the lipid metabolism for the microalga Monoraphidium neglectum from its genome sequence reveals characteristics suitable for biofuel production.</title>
        <authorList>
            <person name="Bogen C."/>
            <person name="Al-Dilaimi A."/>
            <person name="Albersmeier A."/>
            <person name="Wichmann J."/>
            <person name="Grundmann M."/>
            <person name="Rupp O."/>
            <person name="Lauersen K.J."/>
            <person name="Blifernez-Klassen O."/>
            <person name="Kalinowski J."/>
            <person name="Goesmann A."/>
            <person name="Mussgnug J.H."/>
            <person name="Kruse O."/>
        </authorList>
    </citation>
    <scope>NUCLEOTIDE SEQUENCE [LARGE SCALE GENOMIC DNA]</scope>
    <source>
        <strain evidence="9 10">SAG 48.87</strain>
    </source>
</reference>
<dbReference type="AlphaFoldDB" id="A0A0D2LES9"/>
<proteinExistence type="inferred from homology"/>
<dbReference type="GeneID" id="25735672"/>
<keyword evidence="10" id="KW-1185">Reference proteome</keyword>
<dbReference type="STRING" id="145388.A0A0D2LES9"/>
<dbReference type="PANTHER" id="PTHR19315">
    <property type="entry name" value="ER MEMBRANE PROTEIN COMPLEX SUBUNIT 4"/>
    <property type="match status" value="1"/>
</dbReference>
<evidence type="ECO:0000313" key="10">
    <source>
        <dbReference type="Proteomes" id="UP000054498"/>
    </source>
</evidence>
<dbReference type="GO" id="GO:0005789">
    <property type="term" value="C:endoplasmic reticulum membrane"/>
    <property type="evidence" value="ECO:0007669"/>
    <property type="project" value="UniProtKB-SubCell"/>
</dbReference>
<evidence type="ECO:0000256" key="5">
    <source>
        <dbReference type="ARBA" id="ARBA00022824"/>
    </source>
</evidence>
<feature type="transmembrane region" description="Helical" evidence="8">
    <location>
        <begin position="94"/>
        <end position="115"/>
    </location>
</feature>
<gene>
    <name evidence="9" type="ORF">MNEG_2794</name>
</gene>
<name>A0A0D2LES9_9CHLO</name>
<sequence length="139" mass="15368">MTDQQRWTMDFSGLGTSYDKKHNLDPPGYDAQAARDPVVGSLAVSKRQQDDADMLRKKQDVSCHMRPPHESASTFRREGVHALFSRATAPIRQVGFMCFMMWMMGNGIQIFSIIMTLSGLAQPVMAIVKSGEGETRGGG</sequence>
<dbReference type="EMBL" id="KK100547">
    <property type="protein sequence ID" value="KIZ05169.1"/>
    <property type="molecule type" value="Genomic_DNA"/>
</dbReference>
<comment type="subcellular location">
    <subcellularLocation>
        <location evidence="1">Endoplasmic reticulum membrane</location>
        <topology evidence="1">Multi-pass membrane protein</topology>
    </subcellularLocation>
</comment>
<dbReference type="InterPro" id="IPR009445">
    <property type="entry name" value="TMEM85/Emc4"/>
</dbReference>
<evidence type="ECO:0000256" key="3">
    <source>
        <dbReference type="ARBA" id="ARBA00020820"/>
    </source>
</evidence>
<dbReference type="OrthoDB" id="369569at2759"/>
<dbReference type="Pfam" id="PF06417">
    <property type="entry name" value="EMC4"/>
    <property type="match status" value="1"/>
</dbReference>
<protein>
    <recommendedName>
        <fullName evidence="3">ER membrane protein complex subunit 4</fullName>
    </recommendedName>
</protein>
<dbReference type="RefSeq" id="XP_013904188.1">
    <property type="nucleotide sequence ID" value="XM_014048734.1"/>
</dbReference>
<comment type="similarity">
    <text evidence="2">Belongs to the EMC4 family.</text>
</comment>
<evidence type="ECO:0000256" key="1">
    <source>
        <dbReference type="ARBA" id="ARBA00004477"/>
    </source>
</evidence>
<keyword evidence="7 8" id="KW-0472">Membrane</keyword>
<keyword evidence="5" id="KW-0256">Endoplasmic reticulum</keyword>